<dbReference type="InParanoid" id="A0A194WV04"/>
<evidence type="ECO:0000313" key="2">
    <source>
        <dbReference type="EMBL" id="KUJ11795.1"/>
    </source>
</evidence>
<evidence type="ECO:0000259" key="1">
    <source>
        <dbReference type="Pfam" id="PF08659"/>
    </source>
</evidence>
<proteinExistence type="predicted"/>
<dbReference type="GO" id="GO:0006633">
    <property type="term" value="P:fatty acid biosynthetic process"/>
    <property type="evidence" value="ECO:0007669"/>
    <property type="project" value="TreeGrafter"/>
</dbReference>
<name>A0A194WV04_MOLSC</name>
<dbReference type="Proteomes" id="UP000070700">
    <property type="component" value="Unassembled WGS sequence"/>
</dbReference>
<feature type="non-terminal residue" evidence="2">
    <location>
        <position position="1"/>
    </location>
</feature>
<reference evidence="2 3" key="1">
    <citation type="submission" date="2015-10" db="EMBL/GenBank/DDBJ databases">
        <title>Full genome of DAOMC 229536 Phialocephala scopiformis, a fungal endophyte of spruce producing the potent anti-insectan compound rugulosin.</title>
        <authorList>
            <consortium name="DOE Joint Genome Institute"/>
            <person name="Walker A.K."/>
            <person name="Frasz S.L."/>
            <person name="Seifert K.A."/>
            <person name="Miller J.D."/>
            <person name="Mondo S.J."/>
            <person name="Labutti K."/>
            <person name="Lipzen A."/>
            <person name="Dockter R."/>
            <person name="Kennedy M."/>
            <person name="Grigoriev I.V."/>
            <person name="Spatafora J.W."/>
        </authorList>
    </citation>
    <scope>NUCLEOTIDE SEQUENCE [LARGE SCALE GENOMIC DNA]</scope>
    <source>
        <strain evidence="2 3">CBS 120377</strain>
    </source>
</reference>
<dbReference type="RefSeq" id="XP_018066150.1">
    <property type="nucleotide sequence ID" value="XM_018209812.1"/>
</dbReference>
<dbReference type="OrthoDB" id="329835at2759"/>
<dbReference type="GO" id="GO:0004312">
    <property type="term" value="F:fatty acid synthase activity"/>
    <property type="evidence" value="ECO:0007669"/>
    <property type="project" value="TreeGrafter"/>
</dbReference>
<dbReference type="PANTHER" id="PTHR43775">
    <property type="entry name" value="FATTY ACID SYNTHASE"/>
    <property type="match status" value="1"/>
</dbReference>
<dbReference type="InterPro" id="IPR013968">
    <property type="entry name" value="PKS_KR"/>
</dbReference>
<dbReference type="InterPro" id="IPR036291">
    <property type="entry name" value="NAD(P)-bd_dom_sf"/>
</dbReference>
<dbReference type="GeneID" id="28819538"/>
<dbReference type="Pfam" id="PF08659">
    <property type="entry name" value="KR"/>
    <property type="match status" value="1"/>
</dbReference>
<keyword evidence="3" id="KW-1185">Reference proteome</keyword>
<dbReference type="STRING" id="149040.A0A194WV04"/>
<dbReference type="GO" id="GO:0044550">
    <property type="term" value="P:secondary metabolite biosynthetic process"/>
    <property type="evidence" value="ECO:0007669"/>
    <property type="project" value="TreeGrafter"/>
</dbReference>
<accession>A0A194WV04</accession>
<evidence type="ECO:0000313" key="3">
    <source>
        <dbReference type="Proteomes" id="UP000070700"/>
    </source>
</evidence>
<dbReference type="InterPro" id="IPR050091">
    <property type="entry name" value="PKS_NRPS_Biosynth_Enz"/>
</dbReference>
<dbReference type="KEGG" id="psco:LY89DRAFT_594561"/>
<dbReference type="SUPFAM" id="SSF51735">
    <property type="entry name" value="NAD(P)-binding Rossmann-fold domains"/>
    <property type="match status" value="1"/>
</dbReference>
<dbReference type="AlphaFoldDB" id="A0A194WV04"/>
<protein>
    <recommendedName>
        <fullName evidence="1">Ketoreductase (KR) domain-containing protein</fullName>
    </recommendedName>
</protein>
<feature type="domain" description="Ketoreductase (KR)" evidence="1">
    <location>
        <begin position="1"/>
        <end position="49"/>
    </location>
</feature>
<dbReference type="PANTHER" id="PTHR43775:SF29">
    <property type="entry name" value="ASPERFURANONE POLYKETIDE SYNTHASE AFOG-RELATED"/>
    <property type="match status" value="1"/>
</dbReference>
<organism evidence="2 3">
    <name type="scientific">Mollisia scopiformis</name>
    <name type="common">Conifer needle endophyte fungus</name>
    <name type="synonym">Phialocephala scopiformis</name>
    <dbReference type="NCBI Taxonomy" id="149040"/>
    <lineage>
        <taxon>Eukaryota</taxon>
        <taxon>Fungi</taxon>
        <taxon>Dikarya</taxon>
        <taxon>Ascomycota</taxon>
        <taxon>Pezizomycotina</taxon>
        <taxon>Leotiomycetes</taxon>
        <taxon>Helotiales</taxon>
        <taxon>Mollisiaceae</taxon>
        <taxon>Mollisia</taxon>
    </lineage>
</organism>
<gene>
    <name evidence="2" type="ORF">LY89DRAFT_594561</name>
</gene>
<sequence length="115" mass="13109">FIFLSSLSGIYGSVSQSNYAAGNTFQDAMAQYWIFHGEKTISFNLGWMRTIGIIVENEEYQRVREMGADMNQIEEEELMALLDIYCDPAHPIFPPSRSQLLVGVVTPRDFHFLPV</sequence>
<dbReference type="EMBL" id="KQ947426">
    <property type="protein sequence ID" value="KUJ11795.1"/>
    <property type="molecule type" value="Genomic_DNA"/>
</dbReference>
<dbReference type="Gene3D" id="3.40.50.720">
    <property type="entry name" value="NAD(P)-binding Rossmann-like Domain"/>
    <property type="match status" value="1"/>
</dbReference>